<sequence>MKIFLISLLVSLNIFSCDPDNKSSKSQDKKSIVCLLDISSSTKENNLNLFLDNIVKEAISKMDESTSIVVLAIDNGSQTAAAPLFDMDLSEISFINPSLPMTVRDKMAQRKKKEFIEELKAGFKQKVMAKINERKEYATHTDIFGSLGQIERYKATTTTVMIFSDMLNYSEVFNMESLVEKSANLIDEIKNAPSITAKGKISVYVSTGANVKLGPKKFNSVKEFWTAYFANNGYELSDYTSGELSI</sequence>
<dbReference type="EMBL" id="CP003879">
    <property type="protein sequence ID" value="AFU68903.1"/>
    <property type="molecule type" value="Genomic_DNA"/>
</dbReference>
<gene>
    <name evidence="1" type="ordered locus">P700755_002112</name>
</gene>
<evidence type="ECO:0000313" key="1">
    <source>
        <dbReference type="EMBL" id="AFU68903.1"/>
    </source>
</evidence>
<evidence type="ECO:0000313" key="2">
    <source>
        <dbReference type="Proteomes" id="UP000008514"/>
    </source>
</evidence>
<reference evidence="1" key="2">
    <citation type="submission" date="2012-09" db="EMBL/GenBank/DDBJ databases">
        <title>The complete sequence of Psychroflexus torquis an extreme psychrophile from sea-ice that is stimulated by light.</title>
        <authorList>
            <person name="Feng S."/>
            <person name="Powell S.M."/>
            <person name="Bowman J.P."/>
        </authorList>
    </citation>
    <scope>NUCLEOTIDE SEQUENCE [LARGE SCALE GENOMIC DNA]</scope>
    <source>
        <strain evidence="1">ATCC 700755</strain>
    </source>
</reference>
<reference evidence="1" key="1">
    <citation type="submission" date="2006-03" db="EMBL/GenBank/DDBJ databases">
        <authorList>
            <person name="Bowman J."/>
            <person name="Ferriera S."/>
            <person name="Johnson J."/>
            <person name="Kravitz S."/>
            <person name="Halpern A."/>
            <person name="Remington K."/>
            <person name="Beeson K."/>
            <person name="Tran B."/>
            <person name="Rogers Y.-H."/>
            <person name="Friedman R."/>
            <person name="Venter J.C."/>
        </authorList>
    </citation>
    <scope>NUCLEOTIDE SEQUENCE [LARGE SCALE GENOMIC DNA]</scope>
    <source>
        <strain evidence="1">ATCC 700755</strain>
    </source>
</reference>
<evidence type="ECO:0008006" key="3">
    <source>
        <dbReference type="Google" id="ProtNLM"/>
    </source>
</evidence>
<dbReference type="AlphaFoldDB" id="K4IGH9"/>
<dbReference type="RefSeq" id="WP_015024484.1">
    <property type="nucleotide sequence ID" value="NC_018721.1"/>
</dbReference>
<keyword evidence="2" id="KW-1185">Reference proteome</keyword>
<dbReference type="Proteomes" id="UP000008514">
    <property type="component" value="Chromosome"/>
</dbReference>
<proteinExistence type="predicted"/>
<dbReference type="KEGG" id="ptq:P700755_002112"/>
<accession>K4IGH9</accession>
<organism evidence="1 2">
    <name type="scientific">Psychroflexus torquis (strain ATCC 700755 / CIP 106069 / ACAM 623)</name>
    <dbReference type="NCBI Taxonomy" id="313595"/>
    <lineage>
        <taxon>Bacteria</taxon>
        <taxon>Pseudomonadati</taxon>
        <taxon>Bacteroidota</taxon>
        <taxon>Flavobacteriia</taxon>
        <taxon>Flavobacteriales</taxon>
        <taxon>Flavobacteriaceae</taxon>
        <taxon>Psychroflexus</taxon>
    </lineage>
</organism>
<protein>
    <recommendedName>
        <fullName evidence="3">VWFA domain-containing protein</fullName>
    </recommendedName>
</protein>
<name>K4IGH9_PSYTT</name>
<dbReference type="HOGENOM" id="CLU_1128335_0_0_10"/>